<dbReference type="Pfam" id="PF04893">
    <property type="entry name" value="Yip1"/>
    <property type="match status" value="1"/>
</dbReference>
<evidence type="ECO:0000259" key="8">
    <source>
        <dbReference type="PROSITE" id="PS50196"/>
    </source>
</evidence>
<feature type="compositionally biased region" description="Acidic residues" evidence="6">
    <location>
        <begin position="629"/>
        <end position="640"/>
    </location>
</feature>
<dbReference type="AlphaFoldDB" id="A0A232M2F8"/>
<evidence type="ECO:0000256" key="1">
    <source>
        <dbReference type="ARBA" id="ARBA00004141"/>
    </source>
</evidence>
<comment type="subcellular location">
    <subcellularLocation>
        <location evidence="1">Membrane</location>
        <topology evidence="1">Multi-pass membrane protein</topology>
    </subcellularLocation>
</comment>
<dbReference type="OrthoDB" id="411251at2759"/>
<feature type="compositionally biased region" description="Polar residues" evidence="6">
    <location>
        <begin position="53"/>
        <end position="70"/>
    </location>
</feature>
<evidence type="ECO:0000256" key="6">
    <source>
        <dbReference type="SAM" id="MobiDB-lite"/>
    </source>
</evidence>
<feature type="compositionally biased region" description="Basic and acidic residues" evidence="6">
    <location>
        <begin position="333"/>
        <end position="344"/>
    </location>
</feature>
<evidence type="ECO:0000256" key="7">
    <source>
        <dbReference type="SAM" id="Phobius"/>
    </source>
</evidence>
<evidence type="ECO:0000256" key="2">
    <source>
        <dbReference type="ARBA" id="ARBA00010596"/>
    </source>
</evidence>
<evidence type="ECO:0000313" key="10">
    <source>
        <dbReference type="Proteomes" id="UP000243515"/>
    </source>
</evidence>
<name>A0A232M2F8_9EURO</name>
<dbReference type="CDD" id="cd13180">
    <property type="entry name" value="RanBD_RanBP3"/>
    <property type="match status" value="1"/>
</dbReference>
<gene>
    <name evidence="9" type="ORF">Egran_01646</name>
</gene>
<feature type="region of interest" description="Disordered" evidence="6">
    <location>
        <begin position="1"/>
        <end position="79"/>
    </location>
</feature>
<feature type="region of interest" description="Disordered" evidence="6">
    <location>
        <begin position="544"/>
        <end position="573"/>
    </location>
</feature>
<dbReference type="EMBL" id="NPHW01002865">
    <property type="protein sequence ID" value="OXV10595.1"/>
    <property type="molecule type" value="Genomic_DNA"/>
</dbReference>
<sequence>MAATRAGTSNNSYDHSDDDSMLENDLMDTDDAIEADDPLQSTSETAPLRGNIQPESSRGGISSNYLTSSIPGEDRRASQNTIDETVWETLSRDLLAVWEKLRHVLWPKYLLGGMLQRGGGIGAAERGEATGFGSSGGLRGLIGRWPDADTVLQGGLSEGLRDWDLWGPLIFCLLLSMFLSMRAHDDQSSLVFSGVFSIIWIGEAVVTLQIKLLGGNISFFQSVCIIGYTLFPLVIAALLSALGLPTFARIPVYIALIAWSLAAGVSILDANDDASRDGSTASDNDPGERPVRRKLKQTTITSASEDAEDNDAGGPSDDQSNTSEENENGDVIDGERVIKKRSFDDLQADDVDATDSSSDDGDRRRKRSCDSEAGDDLGVRNAGHRTPSEENSQNEEYPNQILSPKKKRSIDQLKCDDIKGDELSAKEGEEVLISDDKSQNSGEPEKKRHRDNSEERVTDAQANAVPSTTSLPKPFSNTSAVSPFASLTSPKPSDASTEKEEFSNPAQVTSASAFASSGLAAFASSEQSPFGTLGSSTRAPSVFQSPFNPVSHKPSTPKFAAASGPSPFAATRTSGFAALGSGFGGSALPSGFCSTVKAGGGLTSFASPGGPGILGGPNEVKPPSGLGDDSGEDNENEESNPMEGFEKEKEDERFFEQEIETGEEDEMTYFTCKAKLFHFTGKEWKERGIGTFKVNVKEPEDCEDGNKSARLIMRADGVLRVMLNTPIFKGMRVGDGSGKEPTTKQLHLASLENGRSVPLLLRTANDDLAKELYHVILDLQQQL</sequence>
<feature type="compositionally biased region" description="Low complexity" evidence="6">
    <location>
        <begin position="559"/>
        <end position="573"/>
    </location>
</feature>
<feature type="compositionally biased region" description="Acidic residues" evidence="6">
    <location>
        <begin position="346"/>
        <end position="359"/>
    </location>
</feature>
<dbReference type="PROSITE" id="PS50196">
    <property type="entry name" value="RANBD1"/>
    <property type="match status" value="1"/>
</dbReference>
<feature type="region of interest" description="Disordered" evidence="6">
    <location>
        <begin position="273"/>
        <end position="507"/>
    </location>
</feature>
<feature type="compositionally biased region" description="Acidic residues" evidence="6">
    <location>
        <begin position="16"/>
        <end position="37"/>
    </location>
</feature>
<dbReference type="PANTHER" id="PTHR21236:SF1">
    <property type="entry name" value="PROTEIN YIPF6"/>
    <property type="match status" value="1"/>
</dbReference>
<dbReference type="InterPro" id="IPR006977">
    <property type="entry name" value="Yip1_dom"/>
</dbReference>
<feature type="compositionally biased region" description="Basic and acidic residues" evidence="6">
    <location>
        <begin position="409"/>
        <end position="458"/>
    </location>
</feature>
<dbReference type="PANTHER" id="PTHR21236">
    <property type="entry name" value="GOLGI MEMBRANE PROTEIN YIP1"/>
    <property type="match status" value="1"/>
</dbReference>
<evidence type="ECO:0000256" key="3">
    <source>
        <dbReference type="ARBA" id="ARBA00022692"/>
    </source>
</evidence>
<feature type="transmembrane region" description="Helical" evidence="7">
    <location>
        <begin position="222"/>
        <end position="244"/>
    </location>
</feature>
<dbReference type="SMART" id="SM00160">
    <property type="entry name" value="RanBD"/>
    <property type="match status" value="1"/>
</dbReference>
<dbReference type="Pfam" id="PF00638">
    <property type="entry name" value="Ran_BP1"/>
    <property type="match status" value="1"/>
</dbReference>
<keyword evidence="10" id="KW-1185">Reference proteome</keyword>
<feature type="transmembrane region" description="Helical" evidence="7">
    <location>
        <begin position="250"/>
        <end position="268"/>
    </location>
</feature>
<comment type="similarity">
    <text evidence="2">Belongs to the YIP1 family.</text>
</comment>
<feature type="region of interest" description="Disordered" evidence="6">
    <location>
        <begin position="608"/>
        <end position="651"/>
    </location>
</feature>
<dbReference type="InterPro" id="IPR000156">
    <property type="entry name" value="Ran_bind_dom"/>
</dbReference>
<keyword evidence="4 7" id="KW-1133">Transmembrane helix</keyword>
<accession>A0A232M2F8</accession>
<evidence type="ECO:0000313" key="9">
    <source>
        <dbReference type="EMBL" id="OXV10595.1"/>
    </source>
</evidence>
<dbReference type="GO" id="GO:0016020">
    <property type="term" value="C:membrane"/>
    <property type="evidence" value="ECO:0007669"/>
    <property type="project" value="UniProtKB-SubCell"/>
</dbReference>
<dbReference type="InterPro" id="IPR011993">
    <property type="entry name" value="PH-like_dom_sf"/>
</dbReference>
<evidence type="ECO:0000256" key="4">
    <source>
        <dbReference type="ARBA" id="ARBA00022989"/>
    </source>
</evidence>
<reference evidence="9 10" key="1">
    <citation type="journal article" date="2015" name="Environ. Microbiol.">
        <title>Metagenome sequence of Elaphomyces granulatus from sporocarp tissue reveals Ascomycota ectomycorrhizal fingerprints of genome expansion and a Proteobacteria-rich microbiome.</title>
        <authorList>
            <person name="Quandt C.A."/>
            <person name="Kohler A."/>
            <person name="Hesse C.N."/>
            <person name="Sharpton T.J."/>
            <person name="Martin F."/>
            <person name="Spatafora J.W."/>
        </authorList>
    </citation>
    <scope>NUCLEOTIDE SEQUENCE [LARGE SCALE GENOMIC DNA]</scope>
    <source>
        <strain evidence="9 10">OSC145934</strain>
    </source>
</reference>
<keyword evidence="3 7" id="KW-0812">Transmembrane</keyword>
<feature type="transmembrane region" description="Helical" evidence="7">
    <location>
        <begin position="190"/>
        <end position="210"/>
    </location>
</feature>
<organism evidence="9 10">
    <name type="scientific">Elaphomyces granulatus</name>
    <dbReference type="NCBI Taxonomy" id="519963"/>
    <lineage>
        <taxon>Eukaryota</taxon>
        <taxon>Fungi</taxon>
        <taxon>Dikarya</taxon>
        <taxon>Ascomycota</taxon>
        <taxon>Pezizomycotina</taxon>
        <taxon>Eurotiomycetes</taxon>
        <taxon>Eurotiomycetidae</taxon>
        <taxon>Eurotiales</taxon>
        <taxon>Elaphomycetaceae</taxon>
        <taxon>Elaphomyces</taxon>
    </lineage>
</organism>
<dbReference type="InterPro" id="IPR045231">
    <property type="entry name" value="Yip1/4-like"/>
</dbReference>
<feature type="domain" description="RanBD1" evidence="8">
    <location>
        <begin position="638"/>
        <end position="783"/>
    </location>
</feature>
<dbReference type="Gene3D" id="2.30.29.30">
    <property type="entry name" value="Pleckstrin-homology domain (PH domain)/Phosphotyrosine-binding domain (PTB)"/>
    <property type="match status" value="1"/>
</dbReference>
<dbReference type="Proteomes" id="UP000243515">
    <property type="component" value="Unassembled WGS sequence"/>
</dbReference>
<dbReference type="GO" id="GO:0006888">
    <property type="term" value="P:endoplasmic reticulum to Golgi vesicle-mediated transport"/>
    <property type="evidence" value="ECO:0007669"/>
    <property type="project" value="InterPro"/>
</dbReference>
<evidence type="ECO:0000256" key="5">
    <source>
        <dbReference type="ARBA" id="ARBA00023136"/>
    </source>
</evidence>
<proteinExistence type="inferred from homology"/>
<comment type="caution">
    <text evidence="9">The sequence shown here is derived from an EMBL/GenBank/DDBJ whole genome shotgun (WGS) entry which is preliminary data.</text>
</comment>
<dbReference type="SUPFAM" id="SSF50729">
    <property type="entry name" value="PH domain-like"/>
    <property type="match status" value="1"/>
</dbReference>
<feature type="compositionally biased region" description="Polar residues" evidence="6">
    <location>
        <begin position="389"/>
        <end position="402"/>
    </location>
</feature>
<keyword evidence="5 7" id="KW-0472">Membrane</keyword>
<protein>
    <recommendedName>
        <fullName evidence="8">RanBD1 domain-containing protein</fullName>
    </recommendedName>
</protein>
<dbReference type="GO" id="GO:0005802">
    <property type="term" value="C:trans-Golgi network"/>
    <property type="evidence" value="ECO:0007669"/>
    <property type="project" value="TreeGrafter"/>
</dbReference>
<feature type="compositionally biased region" description="Polar residues" evidence="6">
    <location>
        <begin position="460"/>
        <end position="495"/>
    </location>
</feature>